<evidence type="ECO:0000313" key="2">
    <source>
        <dbReference type="Proteomes" id="UP001328107"/>
    </source>
</evidence>
<dbReference type="EMBL" id="BTRK01000006">
    <property type="protein sequence ID" value="GMR62860.1"/>
    <property type="molecule type" value="Genomic_DNA"/>
</dbReference>
<proteinExistence type="predicted"/>
<evidence type="ECO:0000313" key="1">
    <source>
        <dbReference type="EMBL" id="GMR62860.1"/>
    </source>
</evidence>
<accession>A0AAN5DI72</accession>
<name>A0AAN5DI72_9BILA</name>
<dbReference type="Proteomes" id="UP001328107">
    <property type="component" value="Unassembled WGS sequence"/>
</dbReference>
<organism evidence="1 2">
    <name type="scientific">Pristionchus mayeri</name>
    <dbReference type="NCBI Taxonomy" id="1317129"/>
    <lineage>
        <taxon>Eukaryota</taxon>
        <taxon>Metazoa</taxon>
        <taxon>Ecdysozoa</taxon>
        <taxon>Nematoda</taxon>
        <taxon>Chromadorea</taxon>
        <taxon>Rhabditida</taxon>
        <taxon>Rhabditina</taxon>
        <taxon>Diplogasteromorpha</taxon>
        <taxon>Diplogasteroidea</taxon>
        <taxon>Neodiplogasteridae</taxon>
        <taxon>Pristionchus</taxon>
    </lineage>
</organism>
<sequence length="191" mass="21091">RRLILSLMIGLVSTQQAAFQTKFENIFSTYLGSNIVKVFNLVAGDVLKFLPYPNMTSHLESELIGFVPPSKYLGAMGMLRGYNNCVQKAGSDIGKAAAGFGTAMSQKAQPNYKKIVDKAKTMKANGKTKEEIRNEGFKIAYSLLTKTFVQSMINSCMTKMTKAEFECLHNDIVKNVLKTTLYNTTYNAAIG</sequence>
<protein>
    <submittedName>
        <fullName evidence="1">Uncharacterized protein</fullName>
    </submittedName>
</protein>
<gene>
    <name evidence="1" type="ORF">PMAYCL1PPCAC_33055</name>
</gene>
<reference evidence="2" key="1">
    <citation type="submission" date="2022-10" db="EMBL/GenBank/DDBJ databases">
        <title>Genome assembly of Pristionchus species.</title>
        <authorList>
            <person name="Yoshida K."/>
            <person name="Sommer R.J."/>
        </authorList>
    </citation>
    <scope>NUCLEOTIDE SEQUENCE [LARGE SCALE GENOMIC DNA]</scope>
    <source>
        <strain evidence="2">RS5460</strain>
    </source>
</reference>
<feature type="non-terminal residue" evidence="1">
    <location>
        <position position="1"/>
    </location>
</feature>
<comment type="caution">
    <text evidence="1">The sequence shown here is derived from an EMBL/GenBank/DDBJ whole genome shotgun (WGS) entry which is preliminary data.</text>
</comment>
<dbReference type="AlphaFoldDB" id="A0AAN5DI72"/>
<keyword evidence="2" id="KW-1185">Reference proteome</keyword>